<name>A0A2I9DDA2_9DEIO</name>
<evidence type="ECO:0000256" key="1">
    <source>
        <dbReference type="SAM" id="MobiDB-lite"/>
    </source>
</evidence>
<feature type="domain" description="TniQ" evidence="2">
    <location>
        <begin position="20"/>
        <end position="158"/>
    </location>
</feature>
<proteinExistence type="predicted"/>
<dbReference type="OrthoDB" id="9036115at2"/>
<accession>A0A2I9DDA2</accession>
<dbReference type="Proteomes" id="UP000236569">
    <property type="component" value="Unassembled WGS sequence"/>
</dbReference>
<keyword evidence="4" id="KW-1185">Reference proteome</keyword>
<comment type="caution">
    <text evidence="3">The sequence shown here is derived from an EMBL/GenBank/DDBJ whole genome shotgun (WGS) entry which is preliminary data.</text>
</comment>
<reference evidence="4" key="1">
    <citation type="submission" date="2018-01" db="EMBL/GenBank/DDBJ databases">
        <title>Draft Genome Sequence of the Radioresistant Bacterium Deinococcus aerius TR0125, Isolated from the Higher Atmosphere above Japan.</title>
        <authorList>
            <person name="Satoh K."/>
            <person name="Arai H."/>
            <person name="Sanzen T."/>
            <person name="Kawaguchi Y."/>
            <person name="Hayashi H."/>
            <person name="Yokobori S."/>
            <person name="Yamagishi A."/>
            <person name="Oono Y."/>
            <person name="Narumi I."/>
        </authorList>
    </citation>
    <scope>NUCLEOTIDE SEQUENCE [LARGE SCALE GENOMIC DNA]</scope>
    <source>
        <strain evidence="4">TR0125</strain>
    </source>
</reference>
<protein>
    <recommendedName>
        <fullName evidence="2">TniQ domain-containing protein</fullName>
    </recommendedName>
</protein>
<feature type="compositionally biased region" description="Basic residues" evidence="1">
    <location>
        <begin position="301"/>
        <end position="310"/>
    </location>
</feature>
<sequence length="609" mass="66372">MTRLRPLSSVPFPLDGPEGPEAFASYVDRLAAGQLIPVPVSTILFKTGLLVEDRHDAPLHPGYGIDLTAAQRETFAQVCRLDPGELQTMLLRDLDGVAFDLSGLDVRDTNSVRKVALREWSGASGSACCPECLSETGGWRVRWRLWTSFVCLTHGRLLVARCPRCENRTGNYRPDQSNGPRFITHPPVPGLCANSMPRGASGQGRAAQPCGGDLRTVGTVDLSAAPRLLGAQRVVNAVLDDRQAVVTGQVVPALVYFRHLRSLVAVALHAAQPGDLGPLPPPIARALDESCEERDDERRRSAGRRGTRLHPYKAAPVDPRLVAATLPWAVELLASPDQAALTAGLRRVIDRSRDIRGSAVRALGRDFHFEGPLARALDEVLAPRALTHRTVGHLAPGGTGAYRTFSPARVPHLIWREDYDRDFRPLLEGSGLTEQAARVTISMALVRLTGPYTVRESAAQLGLDGRFKGTSTNPMMTHLGQTGGKDAFGDALHALATRLEGPGPHRDYRAAEQALEEFADLDAETWDACRNAAGISASKSAAMRRGAAAWVWSEILSSHPYFSPALQPGASNQDSLREMYRRFEEQRLDSLKEVLTVHRRWMEGELGLV</sequence>
<dbReference type="EMBL" id="BFAG01000001">
    <property type="protein sequence ID" value="GBF03898.1"/>
    <property type="molecule type" value="Genomic_DNA"/>
</dbReference>
<dbReference type="Pfam" id="PF06527">
    <property type="entry name" value="TniQ"/>
    <property type="match status" value="1"/>
</dbReference>
<evidence type="ECO:0000313" key="4">
    <source>
        <dbReference type="Proteomes" id="UP000236569"/>
    </source>
</evidence>
<gene>
    <name evidence="3" type="ORF">DAERI_010070</name>
</gene>
<feature type="region of interest" description="Disordered" evidence="1">
    <location>
        <begin position="289"/>
        <end position="310"/>
    </location>
</feature>
<dbReference type="InterPro" id="IPR009492">
    <property type="entry name" value="TniQ"/>
</dbReference>
<dbReference type="AlphaFoldDB" id="A0A2I9DDA2"/>
<organism evidence="3 4">
    <name type="scientific">Deinococcus aerius</name>
    <dbReference type="NCBI Taxonomy" id="200253"/>
    <lineage>
        <taxon>Bacteria</taxon>
        <taxon>Thermotogati</taxon>
        <taxon>Deinococcota</taxon>
        <taxon>Deinococci</taxon>
        <taxon>Deinococcales</taxon>
        <taxon>Deinococcaceae</taxon>
        <taxon>Deinococcus</taxon>
    </lineage>
</organism>
<evidence type="ECO:0000259" key="2">
    <source>
        <dbReference type="Pfam" id="PF06527"/>
    </source>
</evidence>
<evidence type="ECO:0000313" key="3">
    <source>
        <dbReference type="EMBL" id="GBF03898.1"/>
    </source>
</evidence>
<dbReference type="RefSeq" id="WP_103127505.1">
    <property type="nucleotide sequence ID" value="NZ_BFAG01000001.1"/>
</dbReference>